<dbReference type="PANTHER" id="PTHR43278">
    <property type="entry name" value="NAD(P)H-DEPENDENT FMN-CONTAINING OXIDOREDUCTASE YWQN-RELATED"/>
    <property type="match status" value="1"/>
</dbReference>
<name>A0ABM8ASK1_9BACT</name>
<evidence type="ECO:0000256" key="1">
    <source>
        <dbReference type="ARBA" id="ARBA00022630"/>
    </source>
</evidence>
<sequence>MKVVAFNGSARKGGNTAEMINKVLAELEAEGIETELVELGGKKMHGCIACYKCAENKDRRCAVDNDFVNECIAKMDEADGIILGSPTYFATISTEMSALIDRVGMVGLVNDSMYARKVGAGVVAARRGGAIQVFNTLNAFFFINQMVVPGSRYWNMGFGREKGEVLNDAEGMETMSVLGKNMAWLMKKLA</sequence>
<dbReference type="InterPro" id="IPR029039">
    <property type="entry name" value="Flavoprotein-like_sf"/>
</dbReference>
<gene>
    <name evidence="4" type="ORF">JCM14722_20100</name>
</gene>
<keyword evidence="1" id="KW-0285">Flavoprotein</keyword>
<evidence type="ECO:0000313" key="4">
    <source>
        <dbReference type="EMBL" id="BDQ34468.1"/>
    </source>
</evidence>
<dbReference type="SUPFAM" id="SSF52218">
    <property type="entry name" value="Flavoproteins"/>
    <property type="match status" value="1"/>
</dbReference>
<dbReference type="Pfam" id="PF03358">
    <property type="entry name" value="FMN_red"/>
    <property type="match status" value="1"/>
</dbReference>
<protein>
    <submittedName>
        <fullName evidence="4">Flavodoxin family protein</fullName>
    </submittedName>
</protein>
<feature type="domain" description="NADPH-dependent FMN reductase-like" evidence="3">
    <location>
        <begin position="1"/>
        <end position="159"/>
    </location>
</feature>
<dbReference type="Proteomes" id="UP001061361">
    <property type="component" value="Chromosome"/>
</dbReference>
<evidence type="ECO:0000259" key="3">
    <source>
        <dbReference type="Pfam" id="PF03358"/>
    </source>
</evidence>
<dbReference type="Gene3D" id="3.40.50.360">
    <property type="match status" value="1"/>
</dbReference>
<reference evidence="4" key="1">
    <citation type="submission" date="2022-08" db="EMBL/GenBank/DDBJ databases">
        <title>Genome Sequence of the sulphate-reducing bacterium, Pseudodesulfovibrio portus JCM14722.</title>
        <authorList>
            <person name="Kondo R."/>
            <person name="Kataoka T."/>
        </authorList>
    </citation>
    <scope>NUCLEOTIDE SEQUENCE</scope>
    <source>
        <strain evidence="4">JCM 14722</strain>
    </source>
</reference>
<dbReference type="EMBL" id="AP026708">
    <property type="protein sequence ID" value="BDQ34468.1"/>
    <property type="molecule type" value="Genomic_DNA"/>
</dbReference>
<evidence type="ECO:0000256" key="2">
    <source>
        <dbReference type="ARBA" id="ARBA00022643"/>
    </source>
</evidence>
<dbReference type="PANTHER" id="PTHR43278:SF4">
    <property type="entry name" value="NAD(P)H-DEPENDENT FMN-CONTAINING OXIDOREDUCTASE YWQN-RELATED"/>
    <property type="match status" value="1"/>
</dbReference>
<keyword evidence="2" id="KW-0288">FMN</keyword>
<accession>A0ABM8ASK1</accession>
<keyword evidence="5" id="KW-1185">Reference proteome</keyword>
<dbReference type="InterPro" id="IPR051796">
    <property type="entry name" value="ISF_SsuE-like"/>
</dbReference>
<evidence type="ECO:0000313" key="5">
    <source>
        <dbReference type="Proteomes" id="UP001061361"/>
    </source>
</evidence>
<organism evidence="4 5">
    <name type="scientific">Pseudodesulfovibrio portus</name>
    <dbReference type="NCBI Taxonomy" id="231439"/>
    <lineage>
        <taxon>Bacteria</taxon>
        <taxon>Pseudomonadati</taxon>
        <taxon>Thermodesulfobacteriota</taxon>
        <taxon>Desulfovibrionia</taxon>
        <taxon>Desulfovibrionales</taxon>
        <taxon>Desulfovibrionaceae</taxon>
    </lineage>
</organism>
<proteinExistence type="predicted"/>
<dbReference type="InterPro" id="IPR005025">
    <property type="entry name" value="FMN_Rdtase-like_dom"/>
</dbReference>
<dbReference type="RefSeq" id="WP_264981376.1">
    <property type="nucleotide sequence ID" value="NZ_AP026708.1"/>
</dbReference>